<name>A0ABV0NQX5_9TELE</name>
<reference evidence="2 3" key="1">
    <citation type="submission" date="2021-06" db="EMBL/GenBank/DDBJ databases">
        <authorList>
            <person name="Palmer J.M."/>
        </authorList>
    </citation>
    <scope>NUCLEOTIDE SEQUENCE [LARGE SCALE GENOMIC DNA]</scope>
    <source>
        <strain evidence="2 3">GA_2019</strain>
        <tissue evidence="2">Muscle</tissue>
    </source>
</reference>
<feature type="region of interest" description="Disordered" evidence="1">
    <location>
        <begin position="76"/>
        <end position="101"/>
    </location>
</feature>
<dbReference type="EMBL" id="JAHRIO010050011">
    <property type="protein sequence ID" value="MEQ2173800.1"/>
    <property type="molecule type" value="Genomic_DNA"/>
</dbReference>
<keyword evidence="3" id="KW-1185">Reference proteome</keyword>
<dbReference type="Proteomes" id="UP001476798">
    <property type="component" value="Unassembled WGS sequence"/>
</dbReference>
<gene>
    <name evidence="2" type="ORF">GOODEAATRI_001204</name>
</gene>
<evidence type="ECO:0000313" key="2">
    <source>
        <dbReference type="EMBL" id="MEQ2173800.1"/>
    </source>
</evidence>
<evidence type="ECO:0000256" key="1">
    <source>
        <dbReference type="SAM" id="MobiDB-lite"/>
    </source>
</evidence>
<comment type="caution">
    <text evidence="2">The sequence shown here is derived from an EMBL/GenBank/DDBJ whole genome shotgun (WGS) entry which is preliminary data.</text>
</comment>
<proteinExistence type="predicted"/>
<sequence length="101" mass="10841">MEYFEDLLGNAIRPSLEEAETENLESDLFITQAEVTKVVKKLSCGAVMADTPFQHCMAAGDSTSGLADWETGGCVPTTGGSHSSPSLVRPMPGYWREESGL</sequence>
<accession>A0ABV0NQX5</accession>
<organism evidence="2 3">
    <name type="scientific">Goodea atripinnis</name>
    <dbReference type="NCBI Taxonomy" id="208336"/>
    <lineage>
        <taxon>Eukaryota</taxon>
        <taxon>Metazoa</taxon>
        <taxon>Chordata</taxon>
        <taxon>Craniata</taxon>
        <taxon>Vertebrata</taxon>
        <taxon>Euteleostomi</taxon>
        <taxon>Actinopterygii</taxon>
        <taxon>Neopterygii</taxon>
        <taxon>Teleostei</taxon>
        <taxon>Neoteleostei</taxon>
        <taxon>Acanthomorphata</taxon>
        <taxon>Ovalentaria</taxon>
        <taxon>Atherinomorphae</taxon>
        <taxon>Cyprinodontiformes</taxon>
        <taxon>Goodeidae</taxon>
        <taxon>Goodea</taxon>
    </lineage>
</organism>
<evidence type="ECO:0000313" key="3">
    <source>
        <dbReference type="Proteomes" id="UP001476798"/>
    </source>
</evidence>
<protein>
    <submittedName>
        <fullName evidence="2">Uncharacterized protein</fullName>
    </submittedName>
</protein>